<keyword evidence="8" id="KW-1185">Reference proteome</keyword>
<evidence type="ECO:0008006" key="9">
    <source>
        <dbReference type="Google" id="ProtNLM"/>
    </source>
</evidence>
<dbReference type="NCBIfam" id="TIGR00275">
    <property type="entry name" value="aminoacetone oxidase family FAD-binding enzyme"/>
    <property type="match status" value="1"/>
</dbReference>
<dbReference type="PRINTS" id="PR00411">
    <property type="entry name" value="PNDRDTASEI"/>
</dbReference>
<proteinExistence type="predicted"/>
<dbReference type="PRINTS" id="PR00368">
    <property type="entry name" value="FADPNR"/>
</dbReference>
<keyword evidence="2" id="KW-0285">Flavoprotein</keyword>
<accession>A0A1M6N3S1</accession>
<evidence type="ECO:0000313" key="8">
    <source>
        <dbReference type="Proteomes" id="UP000184301"/>
    </source>
</evidence>
<dbReference type="Gene3D" id="3.50.50.60">
    <property type="entry name" value="FAD/NAD(P)-binding domain"/>
    <property type="match status" value="1"/>
</dbReference>
<reference evidence="7 8" key="1">
    <citation type="submission" date="2016-11" db="EMBL/GenBank/DDBJ databases">
        <authorList>
            <person name="Jaros S."/>
            <person name="Januszkiewicz K."/>
            <person name="Wedrychowicz H."/>
        </authorList>
    </citation>
    <scope>NUCLEOTIDE SEQUENCE [LARGE SCALE GENOMIC DNA]</scope>
    <source>
        <strain evidence="7 8">DSM 15480</strain>
    </source>
</reference>
<comment type="cofactor">
    <cofactor evidence="1">
        <name>FAD</name>
        <dbReference type="ChEBI" id="CHEBI:57692"/>
    </cofactor>
</comment>
<dbReference type="InterPro" id="IPR004792">
    <property type="entry name" value="BaiN-like"/>
</dbReference>
<dbReference type="AlphaFoldDB" id="A0A1M6N3S1"/>
<dbReference type="InterPro" id="IPR057661">
    <property type="entry name" value="RsdA/BaiN/AoA(So)_Rossmann"/>
</dbReference>
<keyword evidence="4" id="KW-0175">Coiled coil</keyword>
<feature type="domain" description="RsdA/BaiN/AoA(So)-like Rossmann fold-like" evidence="5">
    <location>
        <begin position="3"/>
        <end position="401"/>
    </location>
</feature>
<dbReference type="RefSeq" id="WP_073108498.1">
    <property type="nucleotide sequence ID" value="NZ_FQZY01000021.1"/>
</dbReference>
<dbReference type="InterPro" id="IPR036188">
    <property type="entry name" value="FAD/NAD-bd_sf"/>
</dbReference>
<dbReference type="InterPro" id="IPR023166">
    <property type="entry name" value="BaiN-like_dom_sf"/>
</dbReference>
<evidence type="ECO:0000256" key="2">
    <source>
        <dbReference type="ARBA" id="ARBA00022630"/>
    </source>
</evidence>
<keyword evidence="3" id="KW-0274">FAD</keyword>
<feature type="coiled-coil region" evidence="4">
    <location>
        <begin position="102"/>
        <end position="129"/>
    </location>
</feature>
<dbReference type="Pfam" id="PF22780">
    <property type="entry name" value="HI0933_like_1st"/>
    <property type="match status" value="1"/>
</dbReference>
<organism evidence="7 8">
    <name type="scientific">Hespellia stercorisuis DSM 15480</name>
    <dbReference type="NCBI Taxonomy" id="1121950"/>
    <lineage>
        <taxon>Bacteria</taxon>
        <taxon>Bacillati</taxon>
        <taxon>Bacillota</taxon>
        <taxon>Clostridia</taxon>
        <taxon>Lachnospirales</taxon>
        <taxon>Lachnospiraceae</taxon>
        <taxon>Hespellia</taxon>
    </lineage>
</organism>
<evidence type="ECO:0000256" key="3">
    <source>
        <dbReference type="ARBA" id="ARBA00022827"/>
    </source>
</evidence>
<dbReference type="EMBL" id="FQZY01000021">
    <property type="protein sequence ID" value="SHJ90401.1"/>
    <property type="molecule type" value="Genomic_DNA"/>
</dbReference>
<dbReference type="Gene3D" id="2.40.30.10">
    <property type="entry name" value="Translation factors"/>
    <property type="match status" value="1"/>
</dbReference>
<feature type="domain" description="RsdA/BaiN/AoA(So)-like insert" evidence="6">
    <location>
        <begin position="187"/>
        <end position="348"/>
    </location>
</feature>
<evidence type="ECO:0000256" key="1">
    <source>
        <dbReference type="ARBA" id="ARBA00001974"/>
    </source>
</evidence>
<dbReference type="InterPro" id="IPR055178">
    <property type="entry name" value="RsdA/BaiN/AoA(So)-like_dom"/>
</dbReference>
<dbReference type="Pfam" id="PF03486">
    <property type="entry name" value="HI0933_like"/>
    <property type="match status" value="1"/>
</dbReference>
<evidence type="ECO:0000256" key="4">
    <source>
        <dbReference type="SAM" id="Coils"/>
    </source>
</evidence>
<dbReference type="STRING" id="1121950.SAMN02745243_01704"/>
<sequence length="405" mass="43889">MKTVGIIGAGASGMMAAITAARAGAAVLLIEHRPQIGKKILSTGNGRCNFTNTFQDPSCYRSDNPDFAKTILSQFTSQDAIAFFLKLGIYSKNRNGYIYPYSDQASAVLEVLQQELERLQVTILTETETRSVSCGKKGFSIQTGHEILHCDRLILAAGGKAASVTGSDGSGYDLAKQLDHHLVPVLPSLVQLHCAETCYKQLAGIRVQGSVAILVDGIIQGQDTGEIQLTKYGISGIPVFQVSRFAARGLYERKKVEAVLDFMPDFSDEGLTAFLGVRIKNQPEKTMKHFFTGLYHPKLAGTFLRLCRIPETKRACELTGVEIASLTEKIKHFCTVITKTNPFENAQVCAGGVDTVEINAETMESNIVPGLFFAGELVDVDGICGGYNLQWAWSSGYVAGREAAK</sequence>
<gene>
    <name evidence="7" type="ORF">SAMN02745243_01704</name>
</gene>
<name>A0A1M6N3S1_9FIRM</name>
<dbReference type="Proteomes" id="UP000184301">
    <property type="component" value="Unassembled WGS sequence"/>
</dbReference>
<evidence type="ECO:0000259" key="5">
    <source>
        <dbReference type="Pfam" id="PF03486"/>
    </source>
</evidence>
<dbReference type="PANTHER" id="PTHR42887">
    <property type="entry name" value="OS12G0638800 PROTEIN"/>
    <property type="match status" value="1"/>
</dbReference>
<dbReference type="OrthoDB" id="9773233at2"/>
<dbReference type="SUPFAM" id="SSF51905">
    <property type="entry name" value="FAD/NAD(P)-binding domain"/>
    <property type="match status" value="1"/>
</dbReference>
<dbReference type="SUPFAM" id="SSF160996">
    <property type="entry name" value="HI0933 insert domain-like"/>
    <property type="match status" value="1"/>
</dbReference>
<dbReference type="Gene3D" id="1.10.8.260">
    <property type="entry name" value="HI0933 insert domain-like"/>
    <property type="match status" value="1"/>
</dbReference>
<dbReference type="PANTHER" id="PTHR42887:SF2">
    <property type="entry name" value="OS12G0638800 PROTEIN"/>
    <property type="match status" value="1"/>
</dbReference>
<protein>
    <recommendedName>
        <fullName evidence="9">Aminoacetone oxidase family FAD-binding enzyme</fullName>
    </recommendedName>
</protein>
<evidence type="ECO:0000313" key="7">
    <source>
        <dbReference type="EMBL" id="SHJ90401.1"/>
    </source>
</evidence>
<evidence type="ECO:0000259" key="6">
    <source>
        <dbReference type="Pfam" id="PF22780"/>
    </source>
</evidence>